<evidence type="ECO:0000256" key="1">
    <source>
        <dbReference type="ARBA" id="ARBA00022786"/>
    </source>
</evidence>
<dbReference type="Proteomes" id="UP000694240">
    <property type="component" value="Chromosome 12"/>
</dbReference>
<evidence type="ECO:0000313" key="5">
    <source>
        <dbReference type="EMBL" id="KAG7540739.1"/>
    </source>
</evidence>
<evidence type="ECO:0000259" key="4">
    <source>
        <dbReference type="PROSITE" id="PS51649"/>
    </source>
</evidence>
<evidence type="ECO:0000313" key="6">
    <source>
        <dbReference type="Proteomes" id="UP000694240"/>
    </source>
</evidence>
<evidence type="ECO:0000256" key="3">
    <source>
        <dbReference type="SAM" id="MobiDB-lite"/>
    </source>
</evidence>
<dbReference type="InterPro" id="IPR043454">
    <property type="entry name" value="NPH3/RPT2-like"/>
</dbReference>
<keyword evidence="6" id="KW-1185">Reference proteome</keyword>
<keyword evidence="1" id="KW-0833">Ubl conjugation pathway</keyword>
<dbReference type="PANTHER" id="PTHR32370">
    <property type="entry name" value="OS12G0117600 PROTEIN"/>
    <property type="match status" value="1"/>
</dbReference>
<protein>
    <submittedName>
        <fullName evidence="5">NPH3 domain</fullName>
    </submittedName>
</protein>
<comment type="caution">
    <text evidence="5">The sequence shown here is derived from an EMBL/GenBank/DDBJ whole genome shotgun (WGS) entry which is preliminary data.</text>
</comment>
<evidence type="ECO:0000256" key="2">
    <source>
        <dbReference type="PROSITE-ProRule" id="PRU00982"/>
    </source>
</evidence>
<reference evidence="5 6" key="1">
    <citation type="submission" date="2020-12" db="EMBL/GenBank/DDBJ databases">
        <title>Concerted genomic and epigenomic changes stabilize Arabidopsis allopolyploids.</title>
        <authorList>
            <person name="Chen Z."/>
        </authorList>
    </citation>
    <scope>NUCLEOTIDE SEQUENCE [LARGE SCALE GENOMIC DNA]</scope>
    <source>
        <strain evidence="5">Allo738</strain>
        <tissue evidence="5">Leaf</tissue>
    </source>
</reference>
<feature type="region of interest" description="Disordered" evidence="3">
    <location>
        <begin position="109"/>
        <end position="149"/>
    </location>
</feature>
<comment type="similarity">
    <text evidence="2">Belongs to the NPH3 family.</text>
</comment>
<gene>
    <name evidence="5" type="ORF">ISN45_Aa07g009060</name>
</gene>
<organism evidence="5 6">
    <name type="scientific">Arabidopsis thaliana x Arabidopsis arenosa</name>
    <dbReference type="NCBI Taxonomy" id="1240361"/>
    <lineage>
        <taxon>Eukaryota</taxon>
        <taxon>Viridiplantae</taxon>
        <taxon>Streptophyta</taxon>
        <taxon>Embryophyta</taxon>
        <taxon>Tracheophyta</taxon>
        <taxon>Spermatophyta</taxon>
        <taxon>Magnoliopsida</taxon>
        <taxon>eudicotyledons</taxon>
        <taxon>Gunneridae</taxon>
        <taxon>Pentapetalae</taxon>
        <taxon>rosids</taxon>
        <taxon>malvids</taxon>
        <taxon>Brassicales</taxon>
        <taxon>Brassicaceae</taxon>
        <taxon>Camelineae</taxon>
        <taxon>Arabidopsis</taxon>
    </lineage>
</organism>
<feature type="domain" description="NPH3" evidence="4">
    <location>
        <begin position="1"/>
        <end position="97"/>
    </location>
</feature>
<dbReference type="Pfam" id="PF03000">
    <property type="entry name" value="NPH3"/>
    <property type="match status" value="1"/>
</dbReference>
<dbReference type="AlphaFoldDB" id="A0A8T1Y8D3"/>
<dbReference type="InterPro" id="IPR027356">
    <property type="entry name" value="NPH3_dom"/>
</dbReference>
<dbReference type="EMBL" id="JAEFBK010000012">
    <property type="protein sequence ID" value="KAG7540739.1"/>
    <property type="molecule type" value="Genomic_DNA"/>
</dbReference>
<name>A0A8T1Y8D3_9BRAS</name>
<proteinExistence type="inferred from homology"/>
<accession>A0A8T1Y8D3</accession>
<sequence length="149" mass="16616">MESLTSEASSNKDLVETVVFLLPRLIPESARPIHDGLYKAIDTSMKEHPELTKSEKKRLCELMDVRKLTNEASMQAAQNERLPGRVVVQVLYFEQLRANHSPVASVAASLHSPVEKTEENKGEEATKKVELSKKSRGRKRARGVVVGHS</sequence>
<feature type="compositionally biased region" description="Basic and acidic residues" evidence="3">
    <location>
        <begin position="113"/>
        <end position="133"/>
    </location>
</feature>
<dbReference type="PROSITE" id="PS51649">
    <property type="entry name" value="NPH3"/>
    <property type="match status" value="1"/>
</dbReference>